<dbReference type="OrthoDB" id="1488838at2"/>
<feature type="chain" id="PRO_5014129350" description="Secretion system C-terminal sorting domain-containing protein" evidence="2">
    <location>
        <begin position="19"/>
        <end position="745"/>
    </location>
</feature>
<dbReference type="Pfam" id="PF18962">
    <property type="entry name" value="Por_Secre_tail"/>
    <property type="match status" value="1"/>
</dbReference>
<dbReference type="AlphaFoldDB" id="A0A2I0R1D4"/>
<keyword evidence="1 2" id="KW-0732">Signal</keyword>
<reference evidence="4 5" key="1">
    <citation type="submission" date="2017-12" db="EMBL/GenBank/DDBJ databases">
        <title>The draft genome sequence of Brumimicrobium saltpan LHR20.</title>
        <authorList>
            <person name="Do Z.-J."/>
            <person name="Luo H.-R."/>
        </authorList>
    </citation>
    <scope>NUCLEOTIDE SEQUENCE [LARGE SCALE GENOMIC DNA]</scope>
    <source>
        <strain evidence="4 5">LHR20</strain>
    </source>
</reference>
<dbReference type="Proteomes" id="UP000236654">
    <property type="component" value="Unassembled WGS sequence"/>
</dbReference>
<keyword evidence="5" id="KW-1185">Reference proteome</keyword>
<proteinExistence type="predicted"/>
<sequence length="745" mass="85366">MKYLQLLIIVCITLNLNAQDGISRITVNPDLFDKQPTVEKALSNSFDSTFHFRTDTLTLPFFDDFSRNKFQKYNATFGDANVSEQLFHRMLDENTSIPLPPNAKYTTTRTYKLNYDPNTSLTSRTYFDSTRFLYDDLSVFEPNHIQTYGYPPYIIYDTVGASSIDTVWMEDIEYEQDSARIFIATISEPEKLWLNEQAYHNYRFANNPWSLGVVTFDGLDEYGYPYNFGSGMSSGADTLLSKPIDLSIHTPSDSIYFSFLFQIEGFGDPSEPEDDSLYVDFYSPVTETWNRVWRNEGGTTSNFKVAHIPIKNTEYLGKGFQFRFINYSSPAGALDHFHVDYVHLRTLSGYQDTLFKDFAIVYPISTLLKDYISVPWKHFRNHPTGKMSDAVEVSVRNGSELTENNQNGSVNVYYDGNLEGSYTLNASLLSGGNINYAPRTNYSSLHDFSNGYTFDHTISNDTLAHFDYEGIAEAQFPNNPINDSTFGKQVFENYYAYDDGTAEKAYGVTGIQGLLAHKFKAYQADSLVGIQIHFVPTVTDVSNNLFLLTVWDDNNGEPGNILYEDEFFKPKQPKYLNGRNKFKTYFFEDTMKVAVNETFYIGMRQIDEQRLNIGFDANHQHSDKIFWSIDGGGSWNNASFSGALMMRPVISSKMDYQLGIQHFESNELHYDFTVYPNPARSFINLKLTHEEMESTFEIRDLNGRIVKQISSTTNNIDISNLKKGLYLIHRLIDQQVVKTRKLVVH</sequence>
<organism evidence="4 5">
    <name type="scientific">Brumimicrobium salinarum</name>
    <dbReference type="NCBI Taxonomy" id="2058658"/>
    <lineage>
        <taxon>Bacteria</taxon>
        <taxon>Pseudomonadati</taxon>
        <taxon>Bacteroidota</taxon>
        <taxon>Flavobacteriia</taxon>
        <taxon>Flavobacteriales</taxon>
        <taxon>Crocinitomicaceae</taxon>
        <taxon>Brumimicrobium</taxon>
    </lineage>
</organism>
<gene>
    <name evidence="4" type="ORF">CW751_11145</name>
</gene>
<dbReference type="NCBIfam" id="TIGR04183">
    <property type="entry name" value="Por_Secre_tail"/>
    <property type="match status" value="1"/>
</dbReference>
<evidence type="ECO:0000256" key="1">
    <source>
        <dbReference type="ARBA" id="ARBA00022729"/>
    </source>
</evidence>
<feature type="signal peptide" evidence="2">
    <location>
        <begin position="1"/>
        <end position="18"/>
    </location>
</feature>
<dbReference type="Gene3D" id="2.60.120.260">
    <property type="entry name" value="Galactose-binding domain-like"/>
    <property type="match status" value="1"/>
</dbReference>
<comment type="caution">
    <text evidence="4">The sequence shown here is derived from an EMBL/GenBank/DDBJ whole genome shotgun (WGS) entry which is preliminary data.</text>
</comment>
<dbReference type="InterPro" id="IPR026444">
    <property type="entry name" value="Secre_tail"/>
</dbReference>
<evidence type="ECO:0000313" key="5">
    <source>
        <dbReference type="Proteomes" id="UP000236654"/>
    </source>
</evidence>
<dbReference type="EMBL" id="PJNI01000012">
    <property type="protein sequence ID" value="PKR80210.1"/>
    <property type="molecule type" value="Genomic_DNA"/>
</dbReference>
<protein>
    <recommendedName>
        <fullName evidence="3">Secretion system C-terminal sorting domain-containing protein</fullName>
    </recommendedName>
</protein>
<accession>A0A2I0R1D4</accession>
<dbReference type="RefSeq" id="WP_101335112.1">
    <property type="nucleotide sequence ID" value="NZ_PJNI01000012.1"/>
</dbReference>
<evidence type="ECO:0000256" key="2">
    <source>
        <dbReference type="SAM" id="SignalP"/>
    </source>
</evidence>
<feature type="domain" description="Secretion system C-terminal sorting" evidence="3">
    <location>
        <begin position="674"/>
        <end position="744"/>
    </location>
</feature>
<evidence type="ECO:0000259" key="3">
    <source>
        <dbReference type="Pfam" id="PF18962"/>
    </source>
</evidence>
<name>A0A2I0R1D4_9FLAO</name>
<evidence type="ECO:0000313" key="4">
    <source>
        <dbReference type="EMBL" id="PKR80210.1"/>
    </source>
</evidence>